<comment type="similarity">
    <text evidence="2">Belongs to the bacterial flagellin family.</text>
</comment>
<proteinExistence type="inferred from homology"/>
<comment type="subcellular location">
    <subcellularLocation>
        <location evidence="1">Bacterial flagellum</location>
    </subcellularLocation>
</comment>
<evidence type="ECO:0000313" key="5">
    <source>
        <dbReference type="EMBL" id="MFD2532520.1"/>
    </source>
</evidence>
<evidence type="ECO:0000256" key="3">
    <source>
        <dbReference type="ARBA" id="ARBA00023143"/>
    </source>
</evidence>
<accession>A0ABW5JK78</accession>
<sequence length="68" mass="7092">MGQSSLSTREVTLSQSISANSSAASRIMDADFAKEQSESVRLQILKQTSTSALAQANMGPQSALGFLG</sequence>
<dbReference type="InterPro" id="IPR046358">
    <property type="entry name" value="Flagellin_C"/>
</dbReference>
<protein>
    <submittedName>
        <fullName evidence="5">Flagellin</fullName>
    </submittedName>
</protein>
<feature type="domain" description="Flagellin C-terminal" evidence="4">
    <location>
        <begin position="4"/>
        <end position="67"/>
    </location>
</feature>
<dbReference type="Pfam" id="PF00700">
    <property type="entry name" value="Flagellin_C"/>
    <property type="match status" value="1"/>
</dbReference>
<name>A0ABW5JK78_9BACT</name>
<keyword evidence="5" id="KW-0966">Cell projection</keyword>
<gene>
    <name evidence="5" type="ORF">ACFSVN_08690</name>
</gene>
<keyword evidence="3" id="KW-0975">Bacterial flagellum</keyword>
<dbReference type="PANTHER" id="PTHR42792:SF2">
    <property type="entry name" value="FLAGELLIN"/>
    <property type="match status" value="1"/>
</dbReference>
<keyword evidence="5" id="KW-0282">Flagellum</keyword>
<dbReference type="Proteomes" id="UP001597460">
    <property type="component" value="Unassembled WGS sequence"/>
</dbReference>
<evidence type="ECO:0000313" key="6">
    <source>
        <dbReference type="Proteomes" id="UP001597460"/>
    </source>
</evidence>
<evidence type="ECO:0000259" key="4">
    <source>
        <dbReference type="Pfam" id="PF00700"/>
    </source>
</evidence>
<evidence type="ECO:0000256" key="2">
    <source>
        <dbReference type="ARBA" id="ARBA00005709"/>
    </source>
</evidence>
<dbReference type="EMBL" id="JBHULI010000024">
    <property type="protein sequence ID" value="MFD2532520.1"/>
    <property type="molecule type" value="Genomic_DNA"/>
</dbReference>
<keyword evidence="5" id="KW-0969">Cilium</keyword>
<dbReference type="InterPro" id="IPR042187">
    <property type="entry name" value="Flagellin_C_sub2"/>
</dbReference>
<keyword evidence="6" id="KW-1185">Reference proteome</keyword>
<evidence type="ECO:0000256" key="1">
    <source>
        <dbReference type="ARBA" id="ARBA00004365"/>
    </source>
</evidence>
<dbReference type="RefSeq" id="WP_390301073.1">
    <property type="nucleotide sequence ID" value="NZ_JBHULI010000024.1"/>
</dbReference>
<comment type="caution">
    <text evidence="5">The sequence shown here is derived from an EMBL/GenBank/DDBJ whole genome shotgun (WGS) entry which is preliminary data.</text>
</comment>
<dbReference type="SUPFAM" id="SSF64518">
    <property type="entry name" value="Phase 1 flagellin"/>
    <property type="match status" value="1"/>
</dbReference>
<organism evidence="5 6">
    <name type="scientific">Gracilimonas halophila</name>
    <dbReference type="NCBI Taxonomy" id="1834464"/>
    <lineage>
        <taxon>Bacteria</taxon>
        <taxon>Pseudomonadati</taxon>
        <taxon>Balneolota</taxon>
        <taxon>Balneolia</taxon>
        <taxon>Balneolales</taxon>
        <taxon>Balneolaceae</taxon>
        <taxon>Gracilimonas</taxon>
    </lineage>
</organism>
<dbReference type="InterPro" id="IPR001492">
    <property type="entry name" value="Flagellin"/>
</dbReference>
<dbReference type="Gene3D" id="6.10.10.10">
    <property type="entry name" value="Flagellar export chaperone, C-terminal domain"/>
    <property type="match status" value="1"/>
</dbReference>
<reference evidence="6" key="1">
    <citation type="journal article" date="2019" name="Int. J. Syst. Evol. Microbiol.">
        <title>The Global Catalogue of Microorganisms (GCM) 10K type strain sequencing project: providing services to taxonomists for standard genome sequencing and annotation.</title>
        <authorList>
            <consortium name="The Broad Institute Genomics Platform"/>
            <consortium name="The Broad Institute Genome Sequencing Center for Infectious Disease"/>
            <person name="Wu L."/>
            <person name="Ma J."/>
        </authorList>
    </citation>
    <scope>NUCLEOTIDE SEQUENCE [LARGE SCALE GENOMIC DNA]</scope>
    <source>
        <strain evidence="6">KCTC 52042</strain>
    </source>
</reference>
<dbReference type="PANTHER" id="PTHR42792">
    <property type="entry name" value="FLAGELLIN"/>
    <property type="match status" value="1"/>
</dbReference>